<evidence type="ECO:0000313" key="7">
    <source>
        <dbReference type="Proteomes" id="UP000197065"/>
    </source>
</evidence>
<gene>
    <name evidence="6" type="ORF">SAMN07250955_10950</name>
</gene>
<keyword evidence="7" id="KW-1185">Reference proteome</keyword>
<keyword evidence="3" id="KW-0029">Amino-acid transport</keyword>
<dbReference type="Proteomes" id="UP000197065">
    <property type="component" value="Unassembled WGS sequence"/>
</dbReference>
<evidence type="ECO:0000313" key="6">
    <source>
        <dbReference type="EMBL" id="SNB72201.1"/>
    </source>
</evidence>
<proteinExistence type="inferred from homology"/>
<evidence type="ECO:0000256" key="2">
    <source>
        <dbReference type="ARBA" id="ARBA00022729"/>
    </source>
</evidence>
<protein>
    <submittedName>
        <fullName evidence="6">Branched-chain amino acid transport system substrate-binding protein</fullName>
    </submittedName>
</protein>
<evidence type="ECO:0000256" key="3">
    <source>
        <dbReference type="ARBA" id="ARBA00022970"/>
    </source>
</evidence>
<keyword evidence="2 4" id="KW-0732">Signal</keyword>
<dbReference type="InterPro" id="IPR051010">
    <property type="entry name" value="BCAA_transport"/>
</dbReference>
<feature type="chain" id="PRO_5013256498" evidence="4">
    <location>
        <begin position="34"/>
        <end position="420"/>
    </location>
</feature>
<dbReference type="PANTHER" id="PTHR30483">
    <property type="entry name" value="LEUCINE-SPECIFIC-BINDING PROTEIN"/>
    <property type="match status" value="1"/>
</dbReference>
<dbReference type="SUPFAM" id="SSF53822">
    <property type="entry name" value="Periplasmic binding protein-like I"/>
    <property type="match status" value="1"/>
</dbReference>
<dbReference type="OrthoDB" id="9772589at2"/>
<feature type="signal peptide" evidence="4">
    <location>
        <begin position="1"/>
        <end position="33"/>
    </location>
</feature>
<dbReference type="EMBL" id="FYEH01000009">
    <property type="protein sequence ID" value="SNB72201.1"/>
    <property type="molecule type" value="Genomic_DNA"/>
</dbReference>
<evidence type="ECO:0000256" key="1">
    <source>
        <dbReference type="ARBA" id="ARBA00010062"/>
    </source>
</evidence>
<dbReference type="InterPro" id="IPR028081">
    <property type="entry name" value="Leu-bd"/>
</dbReference>
<feature type="domain" description="Leucine-binding protein" evidence="5">
    <location>
        <begin position="51"/>
        <end position="400"/>
    </location>
</feature>
<dbReference type="AlphaFoldDB" id="A0A212RID1"/>
<dbReference type="Gene3D" id="3.40.50.2300">
    <property type="match status" value="2"/>
</dbReference>
<dbReference type="InterPro" id="IPR028082">
    <property type="entry name" value="Peripla_BP_I"/>
</dbReference>
<keyword evidence="3" id="KW-0813">Transport</keyword>
<comment type="similarity">
    <text evidence="1">Belongs to the leucine-binding protein family.</text>
</comment>
<dbReference type="CDD" id="cd06342">
    <property type="entry name" value="PBP1_ABC_LIVBP-like"/>
    <property type="match status" value="1"/>
</dbReference>
<dbReference type="PANTHER" id="PTHR30483:SF6">
    <property type="entry name" value="PERIPLASMIC BINDING PROTEIN OF ABC TRANSPORTER FOR NATURAL AMINO ACIDS"/>
    <property type="match status" value="1"/>
</dbReference>
<accession>A0A212RID1</accession>
<reference evidence="6 7" key="1">
    <citation type="submission" date="2017-06" db="EMBL/GenBank/DDBJ databases">
        <authorList>
            <person name="Kim H.J."/>
            <person name="Triplett B.A."/>
        </authorList>
    </citation>
    <scope>NUCLEOTIDE SEQUENCE [LARGE SCALE GENOMIC DNA]</scope>
    <source>
        <strain evidence="6 7">B29T1</strain>
    </source>
</reference>
<dbReference type="GO" id="GO:0006865">
    <property type="term" value="P:amino acid transport"/>
    <property type="evidence" value="ECO:0007669"/>
    <property type="project" value="UniProtKB-KW"/>
</dbReference>
<name>A0A212RID1_9PROT</name>
<organism evidence="6 7">
    <name type="scientific">Arboricoccus pini</name>
    <dbReference type="NCBI Taxonomy" id="1963835"/>
    <lineage>
        <taxon>Bacteria</taxon>
        <taxon>Pseudomonadati</taxon>
        <taxon>Pseudomonadota</taxon>
        <taxon>Alphaproteobacteria</taxon>
        <taxon>Geminicoccales</taxon>
        <taxon>Geminicoccaceae</taxon>
        <taxon>Arboricoccus</taxon>
    </lineage>
</organism>
<evidence type="ECO:0000259" key="5">
    <source>
        <dbReference type="Pfam" id="PF13458"/>
    </source>
</evidence>
<dbReference type="Pfam" id="PF13458">
    <property type="entry name" value="Peripla_BP_6"/>
    <property type="match status" value="1"/>
</dbReference>
<sequence length="420" mass="43741">MRPKKLRSWGYSTAAGIVAGVFCMTLAQPFAHAASPVEDPMGVIRIPKGAPVQIGAYWVISGPDTALGEDSVRGAKIAIADLGDKVLGHPVKLNVEDDQCTPEGGQTAATKLAANPNTVIVLGPACSSAATAGAPILWNAGISSIGTASTAPSLTAADRKPELAGFLRTIYSDAQSGANDGKWLYKEAGAKTIVTINDGSPYSSELARVTGESFIKEGGKVLSAEAIQPTDVDLKPLLTHIATLKPDKIYAPLFVAATAQLLRQVKETPGLENVEVIGEGAQAAGALIEATGQAIVGFKLAYPDVSPDAMGKGYPGFLEKYKKMFGEAPISGYHANAYDAAVLAVKAIEQVAKQGDDGALYIGKKALHDALFTISFEGMGGTVKCNQYGQCAQLKSAIYQYVSADPATFSIGTNPKKIWP</sequence>
<evidence type="ECO:0000256" key="4">
    <source>
        <dbReference type="SAM" id="SignalP"/>
    </source>
</evidence>